<dbReference type="EMBL" id="JAPFFK010000009">
    <property type="protein sequence ID" value="KAJ6744839.1"/>
    <property type="molecule type" value="Genomic_DNA"/>
</dbReference>
<organism evidence="2 3">
    <name type="scientific">Salix purpurea</name>
    <name type="common">Purple osier willow</name>
    <dbReference type="NCBI Taxonomy" id="77065"/>
    <lineage>
        <taxon>Eukaryota</taxon>
        <taxon>Viridiplantae</taxon>
        <taxon>Streptophyta</taxon>
        <taxon>Embryophyta</taxon>
        <taxon>Tracheophyta</taxon>
        <taxon>Spermatophyta</taxon>
        <taxon>Magnoliopsida</taxon>
        <taxon>eudicotyledons</taxon>
        <taxon>Gunneridae</taxon>
        <taxon>Pentapetalae</taxon>
        <taxon>rosids</taxon>
        <taxon>fabids</taxon>
        <taxon>Malpighiales</taxon>
        <taxon>Salicaceae</taxon>
        <taxon>Saliceae</taxon>
        <taxon>Salix</taxon>
    </lineage>
</organism>
<proteinExistence type="predicted"/>
<reference evidence="2" key="2">
    <citation type="journal article" date="2023" name="Int. J. Mol. Sci.">
        <title>De Novo Assembly and Annotation of 11 Diverse Shrub Willow (Salix) Genomes Reveals Novel Gene Organization in Sex-Linked Regions.</title>
        <authorList>
            <person name="Hyden B."/>
            <person name="Feng K."/>
            <person name="Yates T.B."/>
            <person name="Jawdy S."/>
            <person name="Cereghino C."/>
            <person name="Smart L.B."/>
            <person name="Muchero W."/>
        </authorList>
    </citation>
    <scope>NUCLEOTIDE SEQUENCE</scope>
    <source>
        <tissue evidence="2">Shoot tip</tissue>
    </source>
</reference>
<feature type="compositionally biased region" description="Polar residues" evidence="1">
    <location>
        <begin position="1"/>
        <end position="13"/>
    </location>
</feature>
<protein>
    <submittedName>
        <fullName evidence="2">Uncharacterized protein</fullName>
    </submittedName>
</protein>
<name>A0A9Q0ZS54_SALPP</name>
<feature type="region of interest" description="Disordered" evidence="1">
    <location>
        <begin position="1"/>
        <end position="24"/>
    </location>
</feature>
<dbReference type="Proteomes" id="UP001151532">
    <property type="component" value="Chromosome 19"/>
</dbReference>
<keyword evidence="3" id="KW-1185">Reference proteome</keyword>
<gene>
    <name evidence="2" type="ORF">OIU79_031049</name>
</gene>
<evidence type="ECO:0000313" key="3">
    <source>
        <dbReference type="Proteomes" id="UP001151532"/>
    </source>
</evidence>
<accession>A0A9Q0ZS54</accession>
<reference evidence="2" key="1">
    <citation type="submission" date="2022-11" db="EMBL/GenBank/DDBJ databases">
        <authorList>
            <person name="Hyden B.L."/>
            <person name="Feng K."/>
            <person name="Yates T."/>
            <person name="Jawdy S."/>
            <person name="Smart L.B."/>
            <person name="Muchero W."/>
        </authorList>
    </citation>
    <scope>NUCLEOTIDE SEQUENCE</scope>
    <source>
        <tissue evidence="2">Shoot tip</tissue>
    </source>
</reference>
<evidence type="ECO:0000313" key="2">
    <source>
        <dbReference type="EMBL" id="KAJ6744839.1"/>
    </source>
</evidence>
<comment type="caution">
    <text evidence="2">The sequence shown here is derived from an EMBL/GenBank/DDBJ whole genome shotgun (WGS) entry which is preliminary data.</text>
</comment>
<evidence type="ECO:0000256" key="1">
    <source>
        <dbReference type="SAM" id="MobiDB-lite"/>
    </source>
</evidence>
<dbReference type="AlphaFoldDB" id="A0A9Q0ZS54"/>
<sequence>MSSENPSFTDFNLQQRQKQQQKWEDAMISPPFRRIQPSIGIWIFASFQPRQSNQNSGSSRRWKKYWDTWNKQSPGLGSKSHA</sequence>